<proteinExistence type="predicted"/>
<dbReference type="SUPFAM" id="SSF56752">
    <property type="entry name" value="D-aminoacid aminotransferase-like PLP-dependent enzymes"/>
    <property type="match status" value="1"/>
</dbReference>
<dbReference type="EMBL" id="QHKI01000028">
    <property type="protein sequence ID" value="RSM80717.1"/>
    <property type="molecule type" value="Genomic_DNA"/>
</dbReference>
<dbReference type="Gene3D" id="3.30.470.10">
    <property type="match status" value="1"/>
</dbReference>
<comment type="caution">
    <text evidence="1">The sequence shown here is derived from an EMBL/GenBank/DDBJ whole genome shotgun (WGS) entry which is preliminary data.</text>
</comment>
<sequence>MNDRYVDDSRDDLETVALVNYGHFTSLAVHSEGVRGLTLHLERLDRDARIVFGHGLDGDMVRERIRQAVQGHELPVNVRVTAFTRNASPRKVVGLEPPEVLITVRPMPHRASTPPRVRTSVFSRYLPEVKHVGTFSLFHQIRQAQQAGYDDVLFVDADGRISEGSVWNVGFYDGSRVIWPDAPALPGVEMTLLRAGLRALGVADERRTVFLSDIGSFRSAFRSNAIAGPTLIGAIDDVTYEPDPELTDVLERARQAVPMEPLVP</sequence>
<dbReference type="InterPro" id="IPR036038">
    <property type="entry name" value="Aminotransferase-like"/>
</dbReference>
<dbReference type="Proteomes" id="UP000287547">
    <property type="component" value="Unassembled WGS sequence"/>
</dbReference>
<name>A0A428Z3S1_KIBAR</name>
<protein>
    <submittedName>
        <fullName evidence="1">Aminodeoxychorismate lyase</fullName>
    </submittedName>
</protein>
<accession>A0A428Z3S1</accession>
<gene>
    <name evidence="1" type="ORF">DMH04_29775</name>
</gene>
<evidence type="ECO:0000313" key="1">
    <source>
        <dbReference type="EMBL" id="RSM80717.1"/>
    </source>
</evidence>
<dbReference type="InterPro" id="IPR043132">
    <property type="entry name" value="BCAT-like_C"/>
</dbReference>
<dbReference type="AlphaFoldDB" id="A0A428Z3S1"/>
<reference evidence="1 2" key="1">
    <citation type="submission" date="2018-05" db="EMBL/GenBank/DDBJ databases">
        <title>Evolution of GPA BGCs.</title>
        <authorList>
            <person name="Waglechner N."/>
            <person name="Wright G.D."/>
        </authorList>
    </citation>
    <scope>NUCLEOTIDE SEQUENCE [LARGE SCALE GENOMIC DNA]</scope>
    <source>
        <strain evidence="1 2">A82846</strain>
    </source>
</reference>
<organism evidence="1 2">
    <name type="scientific">Kibdelosporangium aridum</name>
    <dbReference type="NCBI Taxonomy" id="2030"/>
    <lineage>
        <taxon>Bacteria</taxon>
        <taxon>Bacillati</taxon>
        <taxon>Actinomycetota</taxon>
        <taxon>Actinomycetes</taxon>
        <taxon>Pseudonocardiales</taxon>
        <taxon>Pseudonocardiaceae</taxon>
        <taxon>Kibdelosporangium</taxon>
    </lineage>
</organism>
<evidence type="ECO:0000313" key="2">
    <source>
        <dbReference type="Proteomes" id="UP000287547"/>
    </source>
</evidence>
<dbReference type="InterPro" id="IPR001544">
    <property type="entry name" value="Aminotrans_IV"/>
</dbReference>
<dbReference type="OrthoDB" id="8912228at2"/>
<dbReference type="GO" id="GO:0016829">
    <property type="term" value="F:lyase activity"/>
    <property type="evidence" value="ECO:0007669"/>
    <property type="project" value="UniProtKB-KW"/>
</dbReference>
<dbReference type="Pfam" id="PF01063">
    <property type="entry name" value="Aminotran_4"/>
    <property type="match status" value="1"/>
</dbReference>
<dbReference type="Gene3D" id="3.20.10.10">
    <property type="entry name" value="D-amino Acid Aminotransferase, subunit A, domain 2"/>
    <property type="match status" value="1"/>
</dbReference>
<dbReference type="NCBIfam" id="NF006734">
    <property type="entry name" value="PRK09266.1"/>
    <property type="match status" value="1"/>
</dbReference>
<dbReference type="InterPro" id="IPR043131">
    <property type="entry name" value="BCAT-like_N"/>
</dbReference>
<keyword evidence="1" id="KW-0456">Lyase</keyword>